<reference evidence="1 2" key="1">
    <citation type="submission" date="2020-04" db="EMBL/GenBank/DDBJ databases">
        <title>Perkinsus olseni comparative genomics.</title>
        <authorList>
            <person name="Bogema D.R."/>
        </authorList>
    </citation>
    <scope>NUCLEOTIDE SEQUENCE [LARGE SCALE GENOMIC DNA]</scope>
    <source>
        <strain evidence="1">ATCC PRA-205</strain>
    </source>
</reference>
<proteinExistence type="predicted"/>
<dbReference type="Proteomes" id="UP000574390">
    <property type="component" value="Unassembled WGS sequence"/>
</dbReference>
<protein>
    <submittedName>
        <fullName evidence="1">Uncharacterized protein</fullName>
    </submittedName>
</protein>
<dbReference type="EMBL" id="JABANM010023484">
    <property type="protein sequence ID" value="KAF4717795.1"/>
    <property type="molecule type" value="Genomic_DNA"/>
</dbReference>
<feature type="non-terminal residue" evidence="1">
    <location>
        <position position="275"/>
    </location>
</feature>
<feature type="non-terminal residue" evidence="1">
    <location>
        <position position="1"/>
    </location>
</feature>
<sequence length="275" mass="29619">VALVLADSPFPIPYRVRSVKGVKNLAADLWKVVLVSPRCLTQCSSSLAALAVCGLEPSSLFTGSAIEAAKVTAATSSEVIDAFVYSAFAPSTTAANRSAHKLYLSICAAQCVKVRSLSLDPADEAILQLALRASKKILGDSPKRAVTLSRDDVHAVSVHLRAKHSTAADLYLFGAMCSRRGRRWKEKRLLLHQSLCENRRLMFTDTAIIVRFPVSASDTDISAGSYPQCSSELCGAHQVLYRSRSALSPCESLFDISRDSFSRLLATAITAVKGQ</sequence>
<gene>
    <name evidence="1" type="ORF">FOZ62_002701</name>
</gene>
<comment type="caution">
    <text evidence="1">The sequence shown here is derived from an EMBL/GenBank/DDBJ whole genome shotgun (WGS) entry which is preliminary data.</text>
</comment>
<evidence type="ECO:0000313" key="1">
    <source>
        <dbReference type="EMBL" id="KAF4717795.1"/>
    </source>
</evidence>
<name>A0A7J6RB13_PEROL</name>
<accession>A0A7J6RB13</accession>
<organism evidence="1 2">
    <name type="scientific">Perkinsus olseni</name>
    <name type="common">Perkinsus atlanticus</name>
    <dbReference type="NCBI Taxonomy" id="32597"/>
    <lineage>
        <taxon>Eukaryota</taxon>
        <taxon>Sar</taxon>
        <taxon>Alveolata</taxon>
        <taxon>Perkinsozoa</taxon>
        <taxon>Perkinsea</taxon>
        <taxon>Perkinsida</taxon>
        <taxon>Perkinsidae</taxon>
        <taxon>Perkinsus</taxon>
    </lineage>
</organism>
<dbReference type="AlphaFoldDB" id="A0A7J6RB13"/>
<evidence type="ECO:0000313" key="2">
    <source>
        <dbReference type="Proteomes" id="UP000574390"/>
    </source>
</evidence>